<dbReference type="Proteomes" id="UP000009072">
    <property type="component" value="Chromosome"/>
</dbReference>
<evidence type="ECO:0000256" key="4">
    <source>
        <dbReference type="ARBA" id="ARBA00022692"/>
    </source>
</evidence>
<dbReference type="GO" id="GO:0005886">
    <property type="term" value="C:plasma membrane"/>
    <property type="evidence" value="ECO:0007669"/>
    <property type="project" value="UniProtKB-SubCell"/>
</dbReference>
<evidence type="ECO:0000256" key="1">
    <source>
        <dbReference type="ARBA" id="ARBA00004651"/>
    </source>
</evidence>
<keyword evidence="5 7" id="KW-1133">Transmembrane helix</keyword>
<evidence type="ECO:0000313" key="10">
    <source>
        <dbReference type="Proteomes" id="UP000009072"/>
    </source>
</evidence>
<dbReference type="PANTHER" id="PTHR30465:SF0">
    <property type="entry name" value="OLIGOPEPTIDE TRANSPORT SYSTEM PERMEASE PROTEIN APPB"/>
    <property type="match status" value="1"/>
</dbReference>
<dbReference type="AlphaFoldDB" id="Q6KHJ3"/>
<keyword evidence="3" id="KW-1003">Cell membrane</keyword>
<sequence length="350" mass="38379">MFKYISIRIFLGTIALFVILILTYLLIGSFGANPFFATATNAQQAEEAFIAAGLNRPIGARLAEWLGGFFLGDFRVGFGAQFSGRTIPEIFFGPMLFTLAIAGPAFLISVIVGIALGVWSGYRRGTYIDASINLFTRIFIALPSFILAPFFILFGLLIGLPTRFASAAEGASSGLVIASTVLPILVLVFGSLAAYVTYARNETTRVLSSNYILIAKSKGLKSYEIFLKYVLKNISIPLMSLIIPSFIFLLSGSLIVESFFAVPGTSVLFINAFPNGEINIVMFSTFFFATLTIASRILVDIVSILLDPRIKFATKNPYGIYPIIKSYEARKRELKNNSEFTKMGKDLQNE</sequence>
<protein>
    <submittedName>
        <fullName evidence="9">Oligopeptide ABC transporter permease protein</fullName>
    </submittedName>
</protein>
<organism evidence="9 10">
    <name type="scientific">Mycoplasma mobile (strain ATCC 43663 / 163K / NCTC 11711)</name>
    <name type="common">Mesomycoplasma mobile</name>
    <dbReference type="NCBI Taxonomy" id="267748"/>
    <lineage>
        <taxon>Bacteria</taxon>
        <taxon>Bacillati</taxon>
        <taxon>Mycoplasmatota</taxon>
        <taxon>Mycoplasmoidales</taxon>
        <taxon>Metamycoplasmataceae</taxon>
        <taxon>Mesomycoplasma</taxon>
    </lineage>
</organism>
<feature type="transmembrane region" description="Helical" evidence="7">
    <location>
        <begin position="134"/>
        <end position="160"/>
    </location>
</feature>
<keyword evidence="4 7" id="KW-0812">Transmembrane</keyword>
<dbReference type="CDD" id="cd06261">
    <property type="entry name" value="TM_PBP2"/>
    <property type="match status" value="1"/>
</dbReference>
<dbReference type="InterPro" id="IPR035906">
    <property type="entry name" value="MetI-like_sf"/>
</dbReference>
<keyword evidence="6 7" id="KW-0472">Membrane</keyword>
<evidence type="ECO:0000259" key="8">
    <source>
        <dbReference type="PROSITE" id="PS50928"/>
    </source>
</evidence>
<evidence type="ECO:0000256" key="2">
    <source>
        <dbReference type="ARBA" id="ARBA00022448"/>
    </source>
</evidence>
<dbReference type="EMBL" id="AE017308">
    <property type="protein sequence ID" value="AAT27937.1"/>
    <property type="molecule type" value="Genomic_DNA"/>
</dbReference>
<dbReference type="Pfam" id="PF00528">
    <property type="entry name" value="BPD_transp_1"/>
    <property type="match status" value="1"/>
</dbReference>
<dbReference type="eggNOG" id="COG0601">
    <property type="taxonomic scope" value="Bacteria"/>
</dbReference>
<evidence type="ECO:0000256" key="6">
    <source>
        <dbReference type="ARBA" id="ARBA00023136"/>
    </source>
</evidence>
<dbReference type="KEGG" id="mmo:MMOB4510"/>
<dbReference type="SUPFAM" id="SSF161098">
    <property type="entry name" value="MetI-like"/>
    <property type="match status" value="1"/>
</dbReference>
<dbReference type="InterPro" id="IPR000515">
    <property type="entry name" value="MetI-like"/>
</dbReference>
<feature type="transmembrane region" description="Helical" evidence="7">
    <location>
        <begin position="172"/>
        <end position="198"/>
    </location>
</feature>
<evidence type="ECO:0000256" key="5">
    <source>
        <dbReference type="ARBA" id="ARBA00022989"/>
    </source>
</evidence>
<keyword evidence="10" id="KW-1185">Reference proteome</keyword>
<feature type="transmembrane region" description="Helical" evidence="7">
    <location>
        <begin position="280"/>
        <end position="306"/>
    </location>
</feature>
<feature type="domain" description="ABC transmembrane type-1" evidence="8">
    <location>
        <begin position="95"/>
        <end position="299"/>
    </location>
</feature>
<feature type="transmembrane region" description="Helical" evidence="7">
    <location>
        <begin position="95"/>
        <end position="122"/>
    </location>
</feature>
<feature type="transmembrane region" description="Helical" evidence="7">
    <location>
        <begin position="238"/>
        <end position="260"/>
    </location>
</feature>
<feature type="transmembrane region" description="Helical" evidence="7">
    <location>
        <begin position="7"/>
        <end position="27"/>
    </location>
</feature>
<dbReference type="STRING" id="267748.MMOB4510"/>
<evidence type="ECO:0000256" key="7">
    <source>
        <dbReference type="RuleBase" id="RU363032"/>
    </source>
</evidence>
<evidence type="ECO:0000313" key="9">
    <source>
        <dbReference type="EMBL" id="AAT27937.1"/>
    </source>
</evidence>
<dbReference type="HOGENOM" id="CLU_036879_1_2_14"/>
<dbReference type="Gene3D" id="1.10.3720.10">
    <property type="entry name" value="MetI-like"/>
    <property type="match status" value="1"/>
</dbReference>
<reference evidence="9 10" key="1">
    <citation type="journal article" date="2004" name="Genome Res.">
        <title>The complete genome and proteome of Mycoplasma mobile.</title>
        <authorList>
            <person name="Jaffe J.D."/>
            <person name="Stange-Thomann N."/>
            <person name="Smith C."/>
            <person name="DeCaprio D."/>
            <person name="Fisher S."/>
            <person name="Butler J."/>
            <person name="Calvo S."/>
            <person name="Elkins T."/>
            <person name="FitzGerald M.G."/>
            <person name="Hafez N."/>
            <person name="Kodira C.D."/>
            <person name="Major J."/>
            <person name="Wang S."/>
            <person name="Wilkinson J."/>
            <person name="Nicol R."/>
            <person name="Nusbaum C."/>
            <person name="Birren B."/>
            <person name="Berg H.C."/>
            <person name="Church G.M."/>
        </authorList>
    </citation>
    <scope>NUCLEOTIDE SEQUENCE [LARGE SCALE GENOMIC DNA]</scope>
    <source>
        <strain evidence="10">ATCC 43663 / 163K / NCTC 11711</strain>
    </source>
</reference>
<proteinExistence type="inferred from homology"/>
<dbReference type="OrthoDB" id="9789439at2"/>
<accession>Q6KHJ3</accession>
<dbReference type="PROSITE" id="PS50928">
    <property type="entry name" value="ABC_TM1"/>
    <property type="match status" value="1"/>
</dbReference>
<comment type="similarity">
    <text evidence="7">Belongs to the binding-protein-dependent transport system permease family.</text>
</comment>
<dbReference type="RefSeq" id="WP_011264971.1">
    <property type="nucleotide sequence ID" value="NC_006908.1"/>
</dbReference>
<dbReference type="PANTHER" id="PTHR30465">
    <property type="entry name" value="INNER MEMBRANE ABC TRANSPORTER"/>
    <property type="match status" value="1"/>
</dbReference>
<keyword evidence="2 7" id="KW-0813">Transport</keyword>
<name>Q6KHJ3_MYCM1</name>
<gene>
    <name evidence="9" type="primary">oppB</name>
    <name evidence="9" type="ordered locus">MMOB4510</name>
</gene>
<comment type="subcellular location">
    <subcellularLocation>
        <location evidence="1 7">Cell membrane</location>
        <topology evidence="1 7">Multi-pass membrane protein</topology>
    </subcellularLocation>
</comment>
<evidence type="ECO:0000256" key="3">
    <source>
        <dbReference type="ARBA" id="ARBA00022475"/>
    </source>
</evidence>
<dbReference type="GO" id="GO:0055085">
    <property type="term" value="P:transmembrane transport"/>
    <property type="evidence" value="ECO:0007669"/>
    <property type="project" value="InterPro"/>
</dbReference>